<name>A0A562K910_SPHWJ</name>
<accession>A0A562K910</accession>
<reference evidence="1 2" key="1">
    <citation type="journal article" date="2015" name="Stand. Genomic Sci.">
        <title>Genomic Encyclopedia of Bacterial and Archaeal Type Strains, Phase III: the genomes of soil and plant-associated and newly described type strains.</title>
        <authorList>
            <person name="Whitman W.B."/>
            <person name="Woyke T."/>
            <person name="Klenk H.P."/>
            <person name="Zhou Y."/>
            <person name="Lilburn T.G."/>
            <person name="Beck B.J."/>
            <person name="De Vos P."/>
            <person name="Vandamme P."/>
            <person name="Eisen J.A."/>
            <person name="Garrity G."/>
            <person name="Hugenholtz P."/>
            <person name="Kyrpides N.C."/>
        </authorList>
    </citation>
    <scope>NUCLEOTIDE SEQUENCE [LARGE SCALE GENOMIC DNA]</scope>
    <source>
        <strain evidence="1 2">CGMCC 1.7748</strain>
    </source>
</reference>
<evidence type="ECO:0000313" key="1">
    <source>
        <dbReference type="EMBL" id="TWH91733.1"/>
    </source>
</evidence>
<dbReference type="Proteomes" id="UP000316624">
    <property type="component" value="Unassembled WGS sequence"/>
</dbReference>
<dbReference type="Pfam" id="PF05284">
    <property type="entry name" value="DUF736"/>
    <property type="match status" value="1"/>
</dbReference>
<dbReference type="InterPro" id="IPR007948">
    <property type="entry name" value="DUF736"/>
</dbReference>
<gene>
    <name evidence="1" type="ORF">IQ35_03072</name>
</gene>
<protein>
    <submittedName>
        <fullName evidence="1">Uncharacterized protein (DUF736 family)</fullName>
    </submittedName>
</protein>
<proteinExistence type="predicted"/>
<organism evidence="1 2">
    <name type="scientific">Sphingobium wenxiniae (strain DSM 21828 / CGMCC 1.7748 / JZ-1)</name>
    <dbReference type="NCBI Taxonomy" id="595605"/>
    <lineage>
        <taxon>Bacteria</taxon>
        <taxon>Pseudomonadati</taxon>
        <taxon>Pseudomonadota</taxon>
        <taxon>Alphaproteobacteria</taxon>
        <taxon>Sphingomonadales</taxon>
        <taxon>Sphingomonadaceae</taxon>
        <taxon>Sphingobium</taxon>
    </lineage>
</organism>
<evidence type="ECO:0000313" key="2">
    <source>
        <dbReference type="Proteomes" id="UP000316624"/>
    </source>
</evidence>
<dbReference type="AlphaFoldDB" id="A0A562K910"/>
<dbReference type="EMBL" id="VLKK01000013">
    <property type="protein sequence ID" value="TWH91733.1"/>
    <property type="molecule type" value="Genomic_DNA"/>
</dbReference>
<sequence>MGAARTSERRIIMSTIGTFSRDKDGGIVGKVVTLTLNTRAVFTPVEKDASKAPDYRLTFANADHVDVEVGAAWIKTSRNERDYLSVKIDDPSFPAPLYASLVESNERPGEYVLLWSR</sequence>
<comment type="caution">
    <text evidence="1">The sequence shown here is derived from an EMBL/GenBank/DDBJ whole genome shotgun (WGS) entry which is preliminary data.</text>
</comment>
<keyword evidence="2" id="KW-1185">Reference proteome</keyword>